<comment type="caution">
    <text evidence="13">The sequence shown here is derived from an EMBL/GenBank/DDBJ whole genome shotgun (WGS) entry which is preliminary data.</text>
</comment>
<dbReference type="GO" id="GO:0006914">
    <property type="term" value="P:autophagy"/>
    <property type="evidence" value="ECO:0007669"/>
    <property type="project" value="UniProtKB-KW"/>
</dbReference>
<dbReference type="PANTHER" id="PTHR10969">
    <property type="entry name" value="MICROTUBULE-ASSOCIATED PROTEINS 1A/1B LIGHT CHAIN 3-RELATED"/>
    <property type="match status" value="1"/>
</dbReference>
<evidence type="ECO:0000256" key="2">
    <source>
        <dbReference type="ARBA" id="ARBA00004245"/>
    </source>
</evidence>
<keyword evidence="5" id="KW-0493">Microtubule</keyword>
<dbReference type="SUPFAM" id="SSF54236">
    <property type="entry name" value="Ubiquitin-like"/>
    <property type="match status" value="1"/>
</dbReference>
<evidence type="ECO:0000313" key="13">
    <source>
        <dbReference type="EMBL" id="KAK9924538.1"/>
    </source>
</evidence>
<dbReference type="Pfam" id="PF02991">
    <property type="entry name" value="ATG8"/>
    <property type="match status" value="2"/>
</dbReference>
<keyword evidence="10 11" id="KW-0449">Lipoprotein</keyword>
<evidence type="ECO:0000256" key="8">
    <source>
        <dbReference type="ARBA" id="ARBA00023136"/>
    </source>
</evidence>
<evidence type="ECO:0000256" key="1">
    <source>
        <dbReference type="ARBA" id="ARBA00003307"/>
    </source>
</evidence>
<keyword evidence="8" id="KW-0472">Membrane</keyword>
<accession>A0AAW1WLM6</accession>
<sequence length="88" mass="10222">MAKKSYKMENPFEKREAEAARIRMQYPDRRPVIVERAKKSDVPEIAKNKYLNILPPNAALMSAVYEEHKDEDGFLYITYSGESTFGTF</sequence>
<evidence type="ECO:0000256" key="6">
    <source>
        <dbReference type="ARBA" id="ARBA00022786"/>
    </source>
</evidence>
<dbReference type="EMBL" id="JBEDUW010000006">
    <property type="protein sequence ID" value="KAK9924538.1"/>
    <property type="molecule type" value="Genomic_DNA"/>
</dbReference>
<evidence type="ECO:0000256" key="11">
    <source>
        <dbReference type="PIRSR" id="PIRSR604241-50"/>
    </source>
</evidence>
<keyword evidence="12" id="KW-0072">Autophagy</keyword>
<protein>
    <recommendedName>
        <fullName evidence="12">Autophagy-related protein</fullName>
    </recommendedName>
</protein>
<feature type="lipid moiety-binding region" description="Phosphatidylserine amidated glycine; alternate" evidence="11">
    <location>
        <position position="86"/>
    </location>
</feature>
<dbReference type="InterPro" id="IPR004241">
    <property type="entry name" value="Atg8-like"/>
</dbReference>
<dbReference type="GO" id="GO:0005874">
    <property type="term" value="C:microtubule"/>
    <property type="evidence" value="ECO:0007669"/>
    <property type="project" value="UniProtKB-KW"/>
</dbReference>
<comment type="function">
    <text evidence="1">Ubiquitin-like modifier involved in autophagosomes formation. May mediate the delivery of the autophagosomes to the vacuole via the microtubule cytoskeleton.</text>
</comment>
<dbReference type="Proteomes" id="UP001457282">
    <property type="component" value="Unassembled WGS sequence"/>
</dbReference>
<keyword evidence="9" id="KW-0963">Cytoplasm</keyword>
<dbReference type="InterPro" id="IPR029071">
    <property type="entry name" value="Ubiquitin-like_domsf"/>
</dbReference>
<evidence type="ECO:0000313" key="14">
    <source>
        <dbReference type="Proteomes" id="UP001457282"/>
    </source>
</evidence>
<evidence type="ECO:0000256" key="10">
    <source>
        <dbReference type="ARBA" id="ARBA00023288"/>
    </source>
</evidence>
<evidence type="ECO:0000256" key="9">
    <source>
        <dbReference type="ARBA" id="ARBA00023212"/>
    </source>
</evidence>
<evidence type="ECO:0000256" key="7">
    <source>
        <dbReference type="ARBA" id="ARBA00022927"/>
    </source>
</evidence>
<evidence type="ECO:0000256" key="12">
    <source>
        <dbReference type="RuleBase" id="RU004384"/>
    </source>
</evidence>
<evidence type="ECO:0000256" key="4">
    <source>
        <dbReference type="ARBA" id="ARBA00007293"/>
    </source>
</evidence>
<dbReference type="GO" id="GO:0005776">
    <property type="term" value="C:autophagosome"/>
    <property type="evidence" value="ECO:0007669"/>
    <property type="project" value="UniProtKB-ARBA"/>
</dbReference>
<keyword evidence="14" id="KW-1185">Reference proteome</keyword>
<proteinExistence type="inferred from homology"/>
<name>A0AAW1WLM6_RUBAR</name>
<reference evidence="13 14" key="1">
    <citation type="journal article" date="2023" name="G3 (Bethesda)">
        <title>A chromosome-length genome assembly and annotation of blackberry (Rubus argutus, cv. 'Hillquist').</title>
        <authorList>
            <person name="Bruna T."/>
            <person name="Aryal R."/>
            <person name="Dudchenko O."/>
            <person name="Sargent D.J."/>
            <person name="Mead D."/>
            <person name="Buti M."/>
            <person name="Cavallini A."/>
            <person name="Hytonen T."/>
            <person name="Andres J."/>
            <person name="Pham M."/>
            <person name="Weisz D."/>
            <person name="Mascagni F."/>
            <person name="Usai G."/>
            <person name="Natali L."/>
            <person name="Bassil N."/>
            <person name="Fernandez G.E."/>
            <person name="Lomsadze A."/>
            <person name="Armour M."/>
            <person name="Olukolu B."/>
            <person name="Poorten T."/>
            <person name="Britton C."/>
            <person name="Davik J."/>
            <person name="Ashrafi H."/>
            <person name="Aiden E.L."/>
            <person name="Borodovsky M."/>
            <person name="Worthington M."/>
        </authorList>
    </citation>
    <scope>NUCLEOTIDE SEQUENCE [LARGE SCALE GENOMIC DNA]</scope>
    <source>
        <strain evidence="13">PI 553951</strain>
    </source>
</reference>
<dbReference type="Gene3D" id="3.10.20.90">
    <property type="entry name" value="Phosphatidylinositol 3-kinase Catalytic Subunit, Chain A, domain 1"/>
    <property type="match status" value="2"/>
</dbReference>
<keyword evidence="7" id="KW-0813">Transport</keyword>
<organism evidence="13 14">
    <name type="scientific">Rubus argutus</name>
    <name type="common">Southern blackberry</name>
    <dbReference type="NCBI Taxonomy" id="59490"/>
    <lineage>
        <taxon>Eukaryota</taxon>
        <taxon>Viridiplantae</taxon>
        <taxon>Streptophyta</taxon>
        <taxon>Embryophyta</taxon>
        <taxon>Tracheophyta</taxon>
        <taxon>Spermatophyta</taxon>
        <taxon>Magnoliopsida</taxon>
        <taxon>eudicotyledons</taxon>
        <taxon>Gunneridae</taxon>
        <taxon>Pentapetalae</taxon>
        <taxon>rosids</taxon>
        <taxon>fabids</taxon>
        <taxon>Rosales</taxon>
        <taxon>Rosaceae</taxon>
        <taxon>Rosoideae</taxon>
        <taxon>Rosoideae incertae sedis</taxon>
        <taxon>Rubus</taxon>
    </lineage>
</organism>
<evidence type="ECO:0000256" key="5">
    <source>
        <dbReference type="ARBA" id="ARBA00022701"/>
    </source>
</evidence>
<evidence type="ECO:0000256" key="3">
    <source>
        <dbReference type="ARBA" id="ARBA00004370"/>
    </source>
</evidence>
<dbReference type="AlphaFoldDB" id="A0AAW1WLM6"/>
<dbReference type="GO" id="GO:0015031">
    <property type="term" value="P:protein transport"/>
    <property type="evidence" value="ECO:0007669"/>
    <property type="project" value="UniProtKB-KW"/>
</dbReference>
<dbReference type="GO" id="GO:0016020">
    <property type="term" value="C:membrane"/>
    <property type="evidence" value="ECO:0007669"/>
    <property type="project" value="UniProtKB-SubCell"/>
</dbReference>
<keyword evidence="9" id="KW-0206">Cytoskeleton</keyword>
<keyword evidence="7" id="KW-0653">Protein transport</keyword>
<comment type="similarity">
    <text evidence="4 12">Belongs to the ATG8 family.</text>
</comment>
<comment type="subcellular location">
    <subcellularLocation>
        <location evidence="2">Cytoplasm</location>
        <location evidence="2">Cytoskeleton</location>
    </subcellularLocation>
    <subcellularLocation>
        <location evidence="3">Membrane</location>
    </subcellularLocation>
</comment>
<keyword evidence="6" id="KW-0833">Ubl conjugation pathway</keyword>
<gene>
    <name evidence="13" type="ORF">M0R45_032903</name>
</gene>